<evidence type="ECO:0000313" key="1">
    <source>
        <dbReference type="EMBL" id="PKU33575.1"/>
    </source>
</evidence>
<dbReference type="AlphaFoldDB" id="A0A2I0TIH8"/>
<dbReference type="Proteomes" id="UP000233556">
    <property type="component" value="Unassembled WGS sequence"/>
</dbReference>
<keyword evidence="1" id="KW-0675">Receptor</keyword>
<proteinExistence type="predicted"/>
<dbReference type="EMBL" id="KZ509958">
    <property type="protein sequence ID" value="PKU33575.1"/>
    <property type="molecule type" value="Genomic_DNA"/>
</dbReference>
<organism evidence="1 2">
    <name type="scientific">Limosa lapponica baueri</name>
    <dbReference type="NCBI Taxonomy" id="1758121"/>
    <lineage>
        <taxon>Eukaryota</taxon>
        <taxon>Metazoa</taxon>
        <taxon>Chordata</taxon>
        <taxon>Craniata</taxon>
        <taxon>Vertebrata</taxon>
        <taxon>Euteleostomi</taxon>
        <taxon>Archelosauria</taxon>
        <taxon>Archosauria</taxon>
        <taxon>Dinosauria</taxon>
        <taxon>Saurischia</taxon>
        <taxon>Theropoda</taxon>
        <taxon>Coelurosauria</taxon>
        <taxon>Aves</taxon>
        <taxon>Neognathae</taxon>
        <taxon>Neoaves</taxon>
        <taxon>Charadriiformes</taxon>
        <taxon>Scolopacidae</taxon>
        <taxon>Limosa</taxon>
    </lineage>
</organism>
<sequence>MKNFVSLMITSPNCFSQAHGRWLLASELAPIPFGPVSTECALKQWMEPEPKYLSTLTSSHGKEFEEGHSMCGKPTVTILRMYQKILLVSDPVDLLSSTDQPTGCLNLIDTVLLGLLEPPGFSMCLVVAEQESRGRGAIAACWFLSVVSLLIVVEVK</sequence>
<evidence type="ECO:0000313" key="2">
    <source>
        <dbReference type="Proteomes" id="UP000233556"/>
    </source>
</evidence>
<gene>
    <name evidence="1" type="ORF">llap_16121</name>
</gene>
<accession>A0A2I0TIH8</accession>
<protein>
    <submittedName>
        <fullName evidence="1">Relaxin receptor 2</fullName>
    </submittedName>
</protein>
<reference evidence="2" key="1">
    <citation type="submission" date="2017-11" db="EMBL/GenBank/DDBJ databases">
        <authorList>
            <person name="Lima N.C."/>
            <person name="Parody-Merino A.M."/>
            <person name="Battley P.F."/>
            <person name="Fidler A.E."/>
            <person name="Prosdocimi F."/>
        </authorList>
    </citation>
    <scope>NUCLEOTIDE SEQUENCE [LARGE SCALE GENOMIC DNA]</scope>
</reference>
<reference evidence="2" key="2">
    <citation type="submission" date="2017-12" db="EMBL/GenBank/DDBJ databases">
        <title>Genome sequence of the Bar-tailed Godwit (Limosa lapponica baueri).</title>
        <authorList>
            <person name="Lima N.C.B."/>
            <person name="Parody-Merino A.M."/>
            <person name="Battley P.F."/>
            <person name="Fidler A.E."/>
            <person name="Prosdocimi F."/>
        </authorList>
    </citation>
    <scope>NUCLEOTIDE SEQUENCE [LARGE SCALE GENOMIC DNA]</scope>
</reference>
<name>A0A2I0TIH8_LIMLA</name>
<keyword evidence="2" id="KW-1185">Reference proteome</keyword>